<dbReference type="AlphaFoldDB" id="A0AA35XMA6"/>
<comment type="caution">
    <text evidence="1">The sequence shown here is derived from an EMBL/GenBank/DDBJ whole genome shotgun (WGS) entry which is preliminary data.</text>
</comment>
<reference evidence="1" key="1">
    <citation type="submission" date="2023-03" db="EMBL/GenBank/DDBJ databases">
        <authorList>
            <person name="Steffen K."/>
            <person name="Cardenas P."/>
        </authorList>
    </citation>
    <scope>NUCLEOTIDE SEQUENCE</scope>
</reference>
<protein>
    <submittedName>
        <fullName evidence="1">Uncharacterized protein</fullName>
    </submittedName>
</protein>
<dbReference type="EMBL" id="CASHTH010004397">
    <property type="protein sequence ID" value="CAI8056772.1"/>
    <property type="molecule type" value="Genomic_DNA"/>
</dbReference>
<keyword evidence="2" id="KW-1185">Reference proteome</keyword>
<sequence>MPGATGGRRRRNVENLLMPRKFSESSGSLSLDRCLLRPFTCPRGKNMDQMVSIDVCRTMLYPRLYPMLVHDNHYVSVDTRHLTSSTVQLPSVEAWCAISEQCTTAAVVWRTLESIHNKSCV</sequence>
<dbReference type="Proteomes" id="UP001174909">
    <property type="component" value="Unassembled WGS sequence"/>
</dbReference>
<organism evidence="1 2">
    <name type="scientific">Geodia barretti</name>
    <name type="common">Barrett's horny sponge</name>
    <dbReference type="NCBI Taxonomy" id="519541"/>
    <lineage>
        <taxon>Eukaryota</taxon>
        <taxon>Metazoa</taxon>
        <taxon>Porifera</taxon>
        <taxon>Demospongiae</taxon>
        <taxon>Heteroscleromorpha</taxon>
        <taxon>Tetractinellida</taxon>
        <taxon>Astrophorina</taxon>
        <taxon>Geodiidae</taxon>
        <taxon>Geodia</taxon>
    </lineage>
</organism>
<name>A0AA35XMA6_GEOBA</name>
<accession>A0AA35XMA6</accession>
<evidence type="ECO:0000313" key="2">
    <source>
        <dbReference type="Proteomes" id="UP001174909"/>
    </source>
</evidence>
<evidence type="ECO:0000313" key="1">
    <source>
        <dbReference type="EMBL" id="CAI8056772.1"/>
    </source>
</evidence>
<proteinExistence type="predicted"/>
<gene>
    <name evidence="1" type="ORF">GBAR_LOCUS30921</name>
</gene>